<geneLocation type="plasmid" evidence="1">
    <name>pColt5.8b</name>
</geneLocation>
<keyword evidence="1" id="KW-0614">Plasmid</keyword>
<accession>A0A7S5DS06</accession>
<dbReference type="EMBL" id="MK318972">
    <property type="protein sequence ID" value="QCL09925.1"/>
    <property type="molecule type" value="Genomic_DNA"/>
</dbReference>
<name>A0A7S5DS06_RHIRH</name>
<evidence type="ECO:0000313" key="1">
    <source>
        <dbReference type="EMBL" id="QCL09925.1"/>
    </source>
</evidence>
<organism evidence="1">
    <name type="scientific">Rhizobium rhizogenes</name>
    <name type="common">Agrobacterium rhizogenes</name>
    <dbReference type="NCBI Taxonomy" id="359"/>
    <lineage>
        <taxon>Bacteria</taxon>
        <taxon>Pseudomonadati</taxon>
        <taxon>Pseudomonadota</taxon>
        <taxon>Alphaproteobacteria</taxon>
        <taxon>Hyphomicrobiales</taxon>
        <taxon>Rhizobiaceae</taxon>
        <taxon>Rhizobium/Agrobacterium group</taxon>
        <taxon>Rhizobium</taxon>
    </lineage>
</organism>
<proteinExistence type="predicted"/>
<reference evidence="1" key="1">
    <citation type="submission" date="2018-12" db="EMBL/GenBank/DDBJ databases">
        <title>Three Rhizobium rhizogenes strains isolated from the same crown gall tumor carry diverse plasmids.</title>
        <authorList>
            <person name="Pulawska J."/>
            <person name="Kuzmanovic N."/>
        </authorList>
    </citation>
    <scope>NUCLEOTIDE SEQUENCE</scope>
    <source>
        <strain evidence="1">Colt5.8</strain>
        <plasmid evidence="1">pColt5.8b</plasmid>
    </source>
</reference>
<sequence>MLGLLRLAFSPPVPSRERPKSRQGRRHAYFSGALHYTLGHGETAYL</sequence>
<protein>
    <submittedName>
        <fullName evidence="1">Uncharacterized protein</fullName>
    </submittedName>
</protein>
<gene>
    <name evidence="1" type="ORF">pC5.8b_435</name>
</gene>
<dbReference type="AlphaFoldDB" id="A0A7S5DS06"/>